<dbReference type="EMBL" id="SMAK01000001">
    <property type="protein sequence ID" value="TCT13652.1"/>
    <property type="molecule type" value="Genomic_DNA"/>
</dbReference>
<protein>
    <submittedName>
        <fullName evidence="1">Uncharacterized protein</fullName>
    </submittedName>
</protein>
<dbReference type="OrthoDB" id="8480976at2"/>
<comment type="caution">
    <text evidence="1">The sequence shown here is derived from an EMBL/GenBank/DDBJ whole genome shotgun (WGS) entry which is preliminary data.</text>
</comment>
<dbReference type="AlphaFoldDB" id="A0A4R3MJ38"/>
<evidence type="ECO:0000313" key="2">
    <source>
        <dbReference type="Proteomes" id="UP000295678"/>
    </source>
</evidence>
<sequence length="120" mass="12808">MTTAPFDRHHYRRAALVLAVALVIAPLPGISRAGWRATPVCEAHLAKADRAFAALAGQDAGLLDCAALHGQVRAMLEIRNIYMRCTTGPMRTERVGQADASLDQATARLDSVCPIAQASN</sequence>
<reference evidence="1 2" key="1">
    <citation type="submission" date="2019-03" db="EMBL/GenBank/DDBJ databases">
        <title>Genomic Encyclopedia of Type Strains, Phase IV (KMG-IV): sequencing the most valuable type-strain genomes for metagenomic binning, comparative biology and taxonomic classification.</title>
        <authorList>
            <person name="Goeker M."/>
        </authorList>
    </citation>
    <scope>NUCLEOTIDE SEQUENCE [LARGE SCALE GENOMIC DNA]</scope>
    <source>
        <strain evidence="1 2">DSM 19345</strain>
    </source>
</reference>
<keyword evidence="2" id="KW-1185">Reference proteome</keyword>
<accession>A0A4R3MJ38</accession>
<evidence type="ECO:0000313" key="1">
    <source>
        <dbReference type="EMBL" id="TCT13652.1"/>
    </source>
</evidence>
<proteinExistence type="predicted"/>
<dbReference type="Proteomes" id="UP000295678">
    <property type="component" value="Unassembled WGS sequence"/>
</dbReference>
<gene>
    <name evidence="1" type="ORF">EDC22_101522</name>
</gene>
<name>A0A4R3MJ38_9HYPH</name>
<organism evidence="1 2">
    <name type="scientific">Tepidamorphus gemmatus</name>
    <dbReference type="NCBI Taxonomy" id="747076"/>
    <lineage>
        <taxon>Bacteria</taxon>
        <taxon>Pseudomonadati</taxon>
        <taxon>Pseudomonadota</taxon>
        <taxon>Alphaproteobacteria</taxon>
        <taxon>Hyphomicrobiales</taxon>
        <taxon>Tepidamorphaceae</taxon>
        <taxon>Tepidamorphus</taxon>
    </lineage>
</organism>
<dbReference type="RefSeq" id="WP_132805015.1">
    <property type="nucleotide sequence ID" value="NZ_SMAK01000001.1"/>
</dbReference>